<dbReference type="InterPro" id="IPR039163">
    <property type="entry name" value="EMC7"/>
</dbReference>
<dbReference type="AlphaFoldDB" id="A0A4U7KYG8"/>
<dbReference type="InterPro" id="IPR019008">
    <property type="entry name" value="Beta_sandwich_EMC7"/>
</dbReference>
<dbReference type="Pfam" id="PF09430">
    <property type="entry name" value="EMC7_beta-sandw"/>
    <property type="match status" value="1"/>
</dbReference>
<evidence type="ECO:0000256" key="2">
    <source>
        <dbReference type="ARBA" id="ARBA00022692"/>
    </source>
</evidence>
<evidence type="ECO:0000256" key="4">
    <source>
        <dbReference type="ARBA" id="ARBA00022989"/>
    </source>
</evidence>
<evidence type="ECO:0000256" key="1">
    <source>
        <dbReference type="ARBA" id="ARBA00004167"/>
    </source>
</evidence>
<proteinExistence type="predicted"/>
<evidence type="ECO:0000256" key="6">
    <source>
        <dbReference type="SAM" id="MobiDB-lite"/>
    </source>
</evidence>
<keyword evidence="11" id="KW-1185">Reference proteome</keyword>
<dbReference type="PANTHER" id="PTHR13605:SF4">
    <property type="entry name" value="ER MEMBRANE PROTEIN COMPLEX SUBUNIT 7"/>
    <property type="match status" value="1"/>
</dbReference>
<comment type="subcellular location">
    <subcellularLocation>
        <location evidence="1">Membrane</location>
        <topology evidence="1">Single-pass membrane protein</topology>
    </subcellularLocation>
</comment>
<feature type="region of interest" description="Disordered" evidence="6">
    <location>
        <begin position="238"/>
        <end position="264"/>
    </location>
</feature>
<comment type="caution">
    <text evidence="10">The sequence shown here is derived from an EMBL/GenBank/DDBJ whole genome shotgun (WGS) entry which is preliminary data.</text>
</comment>
<dbReference type="PANTHER" id="PTHR13605">
    <property type="entry name" value="ER MEMBRANE PROTEIN COMPLEX SUBUNIT 7"/>
    <property type="match status" value="1"/>
</dbReference>
<keyword evidence="2 7" id="KW-0812">Transmembrane</keyword>
<feature type="signal peptide" evidence="8">
    <location>
        <begin position="1"/>
        <end position="24"/>
    </location>
</feature>
<dbReference type="GeneID" id="40723975"/>
<evidence type="ECO:0000313" key="11">
    <source>
        <dbReference type="Proteomes" id="UP000306050"/>
    </source>
</evidence>
<reference evidence="10 11" key="1">
    <citation type="submission" date="2019-05" db="EMBL/GenBank/DDBJ databases">
        <title>Sporisorium graminicola CBS 10092 draft sequencing and annotation.</title>
        <authorList>
            <person name="Solano-Gonzalez S."/>
            <person name="Caddick M.X."/>
            <person name="Darby A."/>
        </authorList>
    </citation>
    <scope>NUCLEOTIDE SEQUENCE [LARGE SCALE GENOMIC DNA]</scope>
    <source>
        <strain evidence="10 11">CBS 10092</strain>
    </source>
</reference>
<feature type="chain" id="PRO_5020715051" description="ER membrane protein complex subunit 7 beta-sandwich domain-containing protein" evidence="8">
    <location>
        <begin position="25"/>
        <end position="264"/>
    </location>
</feature>
<protein>
    <recommendedName>
        <fullName evidence="9">ER membrane protein complex subunit 7 beta-sandwich domain-containing protein</fullName>
    </recommendedName>
</protein>
<feature type="compositionally biased region" description="Basic and acidic residues" evidence="6">
    <location>
        <begin position="238"/>
        <end position="250"/>
    </location>
</feature>
<gene>
    <name evidence="10" type="ORF">EX895_001080</name>
</gene>
<accession>A0A4U7KYG8</accession>
<name>A0A4U7KYG8_9BASI</name>
<evidence type="ECO:0000256" key="5">
    <source>
        <dbReference type="ARBA" id="ARBA00023136"/>
    </source>
</evidence>
<feature type="domain" description="ER membrane protein complex subunit 7 beta-sandwich" evidence="9">
    <location>
        <begin position="42"/>
        <end position="186"/>
    </location>
</feature>
<evidence type="ECO:0000313" key="10">
    <source>
        <dbReference type="EMBL" id="TKY89783.1"/>
    </source>
</evidence>
<dbReference type="EMBL" id="SRRM01000003">
    <property type="protein sequence ID" value="TKY89783.1"/>
    <property type="molecule type" value="Genomic_DNA"/>
</dbReference>
<feature type="compositionally biased region" description="Low complexity" evidence="6">
    <location>
        <begin position="251"/>
        <end position="264"/>
    </location>
</feature>
<keyword evidence="4 7" id="KW-1133">Transmembrane helix</keyword>
<keyword evidence="3 8" id="KW-0732">Signal</keyword>
<organism evidence="10 11">
    <name type="scientific">Sporisorium graminicola</name>
    <dbReference type="NCBI Taxonomy" id="280036"/>
    <lineage>
        <taxon>Eukaryota</taxon>
        <taxon>Fungi</taxon>
        <taxon>Dikarya</taxon>
        <taxon>Basidiomycota</taxon>
        <taxon>Ustilaginomycotina</taxon>
        <taxon>Ustilaginomycetes</taxon>
        <taxon>Ustilaginales</taxon>
        <taxon>Ustilaginaceae</taxon>
        <taxon>Sporisorium</taxon>
    </lineage>
</organism>
<dbReference type="RefSeq" id="XP_029741768.1">
    <property type="nucleotide sequence ID" value="XM_029881680.1"/>
</dbReference>
<sequence>MMGCRRTVALLVVALTTLMSTAWAGQDLRGQIQPNAELGHLLNLGPNTRVVLHAVPPEASASTADGAQGEAEDLAAFGQQRDRATLVAVDGSFIFRDLEPGAYTLEVVSRTHAFERYRIDVLDSQLGKAPQIRIFTPGTSLVSIRSSNLVFHPLILHAVKRIDYYTEAAPLTLGSLIGMGGPMMILGLVGMGMVFLMPKLTASLDPEAQKELADSQKRMQKRLAAVQSGDVSSLLYSDDKVQQGQERERAANQARAQRNVGPSK</sequence>
<feature type="transmembrane region" description="Helical" evidence="7">
    <location>
        <begin position="171"/>
        <end position="196"/>
    </location>
</feature>
<keyword evidence="5 7" id="KW-0472">Membrane</keyword>
<evidence type="ECO:0000256" key="3">
    <source>
        <dbReference type="ARBA" id="ARBA00022729"/>
    </source>
</evidence>
<dbReference type="Proteomes" id="UP000306050">
    <property type="component" value="Chromosome SGRAM_10"/>
</dbReference>
<dbReference type="GO" id="GO:0072546">
    <property type="term" value="C:EMC complex"/>
    <property type="evidence" value="ECO:0007669"/>
    <property type="project" value="TreeGrafter"/>
</dbReference>
<evidence type="ECO:0000256" key="8">
    <source>
        <dbReference type="SAM" id="SignalP"/>
    </source>
</evidence>
<evidence type="ECO:0000259" key="9">
    <source>
        <dbReference type="Pfam" id="PF09430"/>
    </source>
</evidence>
<dbReference type="KEGG" id="sgra:EX895_001080"/>
<evidence type="ECO:0000256" key="7">
    <source>
        <dbReference type="SAM" id="Phobius"/>
    </source>
</evidence>
<dbReference type="OrthoDB" id="27095at2759"/>